<keyword evidence="3 5" id="KW-0520">NAD</keyword>
<dbReference type="PANTHER" id="PTHR11133">
    <property type="entry name" value="SACCHAROPINE DEHYDROGENASE"/>
    <property type="match status" value="1"/>
</dbReference>
<dbReference type="GO" id="GO:0005737">
    <property type="term" value="C:cytoplasm"/>
    <property type="evidence" value="ECO:0007669"/>
    <property type="project" value="TreeGrafter"/>
</dbReference>
<dbReference type="CDD" id="cd05199">
    <property type="entry name" value="SDH_like"/>
    <property type="match status" value="1"/>
</dbReference>
<feature type="active site" description="Proton acceptor" evidence="4">
    <location>
        <position position="88"/>
    </location>
</feature>
<evidence type="ECO:0000313" key="7">
    <source>
        <dbReference type="EMBL" id="PJJ75628.1"/>
    </source>
</evidence>
<keyword evidence="2" id="KW-0560">Oxidoreductase</keyword>
<name>A0A2M9CV04_9BACT</name>
<evidence type="ECO:0000256" key="3">
    <source>
        <dbReference type="ARBA" id="ARBA00023027"/>
    </source>
</evidence>
<dbReference type="PANTHER" id="PTHR11133:SF23">
    <property type="entry name" value="SACCHAROPINE DEHYDROGENASE [NAD(+), L-LYSINE-FORMING]"/>
    <property type="match status" value="1"/>
</dbReference>
<evidence type="ECO:0000256" key="5">
    <source>
        <dbReference type="PIRSR" id="PIRSR018250-3"/>
    </source>
</evidence>
<dbReference type="InterPro" id="IPR027281">
    <property type="entry name" value="Lys1"/>
</dbReference>
<accession>A0A2M9CV04</accession>
<dbReference type="SMART" id="SM01003">
    <property type="entry name" value="AlaDh_PNT_N"/>
    <property type="match status" value="1"/>
</dbReference>
<comment type="similarity">
    <text evidence="1">Belongs to the AlaDH/PNT family.</text>
</comment>
<gene>
    <name evidence="7" type="ORF">BXY57_1209</name>
</gene>
<protein>
    <submittedName>
        <fullName evidence="7">Alanine dehydrogenase</fullName>
    </submittedName>
</protein>
<dbReference type="InterPro" id="IPR051168">
    <property type="entry name" value="AASS"/>
</dbReference>
<dbReference type="AlphaFoldDB" id="A0A2M9CV04"/>
<feature type="active site" description="Proton donor" evidence="4">
    <location>
        <position position="106"/>
    </location>
</feature>
<evidence type="ECO:0000256" key="2">
    <source>
        <dbReference type="ARBA" id="ARBA00023002"/>
    </source>
</evidence>
<feature type="binding site" evidence="5">
    <location>
        <position position="283"/>
    </location>
    <ligand>
        <name>NAD(+)</name>
        <dbReference type="ChEBI" id="CHEBI:57540"/>
    </ligand>
</feature>
<evidence type="ECO:0000256" key="1">
    <source>
        <dbReference type="ARBA" id="ARBA00005689"/>
    </source>
</evidence>
<comment type="caution">
    <text evidence="7">The sequence shown here is derived from an EMBL/GenBank/DDBJ whole genome shotgun (WGS) entry which is preliminary data.</text>
</comment>
<proteinExistence type="inferred from homology"/>
<sequence>MACYRGLPRPAYLCGMLKIGLIREGKQPPDHRVALTPSQCRWIMQHLPPIQIVVQPSAIRCYSDEEYQQAGIALQEDLSDCHILMGIKEVPPEQLIPEKTYFFFSHTKKKQPHNKPLMQACVKKHITLIDYECLVHDDGQRMLGFGFFAGVVGAHNGLMAYGKKTGLFDFRRAYSCRDLQELAESYYGVKLPPLKIAITGSGRVAAGILEVMGLLGIKDITPEEFLINEYQYPVYTQLKAGDLYLHKTERSYSREHFHAHPKEYECKFLPFTTAADILMNGIYWEQSMAPLFTWDDLCNPHFRIRVIADITNDKEGSVPCNLGDSTIEDPVYGVDRCTRQKLPPYLPHTVDMMCVGNLPDELPRDASRYFGEQLIKYVIPELLQEQSVILEKATILLNGKLTPRYSYLEDYAYCS</sequence>
<evidence type="ECO:0000259" key="6">
    <source>
        <dbReference type="SMART" id="SM01003"/>
    </source>
</evidence>
<dbReference type="Gene3D" id="3.40.50.720">
    <property type="entry name" value="NAD(P)-binding Rossmann-like Domain"/>
    <property type="match status" value="2"/>
</dbReference>
<dbReference type="GO" id="GO:0019878">
    <property type="term" value="P:lysine biosynthetic process via aminoadipic acid"/>
    <property type="evidence" value="ECO:0007669"/>
    <property type="project" value="TreeGrafter"/>
</dbReference>
<dbReference type="Pfam" id="PF05222">
    <property type="entry name" value="AlaDh_PNT_N"/>
    <property type="match status" value="1"/>
</dbReference>
<feature type="domain" description="Alanine dehydrogenase/pyridine nucleotide transhydrogenase N-terminal" evidence="6">
    <location>
        <begin position="20"/>
        <end position="152"/>
    </location>
</feature>
<reference evidence="7 8" key="1">
    <citation type="submission" date="2017-11" db="EMBL/GenBank/DDBJ databases">
        <title>Genomic Encyclopedia of Archaeal and Bacterial Type Strains, Phase II (KMG-II): From Individual Species to Whole Genera.</title>
        <authorList>
            <person name="Goeker M."/>
        </authorList>
    </citation>
    <scope>NUCLEOTIDE SEQUENCE [LARGE SCALE GENOMIC DNA]</scope>
    <source>
        <strain evidence="7 8">DSM 27268</strain>
    </source>
</reference>
<evidence type="ECO:0000313" key="8">
    <source>
        <dbReference type="Proteomes" id="UP000230000"/>
    </source>
</evidence>
<keyword evidence="8" id="KW-1185">Reference proteome</keyword>
<dbReference type="InterPro" id="IPR007886">
    <property type="entry name" value="AlaDH/PNT_N"/>
</dbReference>
<dbReference type="Proteomes" id="UP000230000">
    <property type="component" value="Unassembled WGS sequence"/>
</dbReference>
<organism evidence="7 8">
    <name type="scientific">Thermoflavifilum aggregans</name>
    <dbReference type="NCBI Taxonomy" id="454188"/>
    <lineage>
        <taxon>Bacteria</taxon>
        <taxon>Pseudomonadati</taxon>
        <taxon>Bacteroidota</taxon>
        <taxon>Chitinophagia</taxon>
        <taxon>Chitinophagales</taxon>
        <taxon>Chitinophagaceae</taxon>
        <taxon>Thermoflavifilum</taxon>
    </lineage>
</organism>
<dbReference type="RefSeq" id="WP_245860665.1">
    <property type="nucleotide sequence ID" value="NZ_PGFG01000001.1"/>
</dbReference>
<dbReference type="GO" id="GO:0004754">
    <property type="term" value="F:saccharopine dehydrogenase (NAD+, L-lysine-forming) activity"/>
    <property type="evidence" value="ECO:0007669"/>
    <property type="project" value="InterPro"/>
</dbReference>
<dbReference type="SUPFAM" id="SSF52283">
    <property type="entry name" value="Formate/glycerate dehydrogenase catalytic domain-like"/>
    <property type="match status" value="1"/>
</dbReference>
<evidence type="ECO:0000256" key="4">
    <source>
        <dbReference type="PIRSR" id="PIRSR018250-1"/>
    </source>
</evidence>
<dbReference type="EMBL" id="PGFG01000001">
    <property type="protein sequence ID" value="PJJ75628.1"/>
    <property type="molecule type" value="Genomic_DNA"/>
</dbReference>
<dbReference type="PIRSF" id="PIRSF018250">
    <property type="entry name" value="Saccharopine_DH_Lys"/>
    <property type="match status" value="1"/>
</dbReference>